<evidence type="ECO:0000313" key="3">
    <source>
        <dbReference type="Proteomes" id="UP000002051"/>
    </source>
</evidence>
<gene>
    <name evidence="1" type="ordered locus">MTR_4g015140</name>
</gene>
<keyword evidence="3" id="KW-1185">Reference proteome</keyword>
<protein>
    <submittedName>
        <fullName evidence="1 2">Uncharacterized protein</fullName>
    </submittedName>
</protein>
<organism evidence="1 3">
    <name type="scientific">Medicago truncatula</name>
    <name type="common">Barrel medic</name>
    <name type="synonym">Medicago tribuloides</name>
    <dbReference type="NCBI Taxonomy" id="3880"/>
    <lineage>
        <taxon>Eukaryota</taxon>
        <taxon>Viridiplantae</taxon>
        <taxon>Streptophyta</taxon>
        <taxon>Embryophyta</taxon>
        <taxon>Tracheophyta</taxon>
        <taxon>Spermatophyta</taxon>
        <taxon>Magnoliopsida</taxon>
        <taxon>eudicotyledons</taxon>
        <taxon>Gunneridae</taxon>
        <taxon>Pentapetalae</taxon>
        <taxon>rosids</taxon>
        <taxon>fabids</taxon>
        <taxon>Fabales</taxon>
        <taxon>Fabaceae</taxon>
        <taxon>Papilionoideae</taxon>
        <taxon>50 kb inversion clade</taxon>
        <taxon>NPAAA clade</taxon>
        <taxon>Hologalegina</taxon>
        <taxon>IRL clade</taxon>
        <taxon>Trifolieae</taxon>
        <taxon>Medicago</taxon>
    </lineage>
</organism>
<reference evidence="2" key="3">
    <citation type="submission" date="2015-04" db="UniProtKB">
        <authorList>
            <consortium name="EnsemblPlants"/>
        </authorList>
    </citation>
    <scope>IDENTIFICATION</scope>
    <source>
        <strain evidence="2">cv. Jemalong A17</strain>
    </source>
</reference>
<evidence type="ECO:0000313" key="1">
    <source>
        <dbReference type="EMBL" id="AES86818.1"/>
    </source>
</evidence>
<dbReference type="PaxDb" id="3880-AES86818"/>
<reference evidence="1 3" key="2">
    <citation type="journal article" date="2014" name="BMC Genomics">
        <title>An improved genome release (version Mt4.0) for the model legume Medicago truncatula.</title>
        <authorList>
            <person name="Tang H."/>
            <person name="Krishnakumar V."/>
            <person name="Bidwell S."/>
            <person name="Rosen B."/>
            <person name="Chan A."/>
            <person name="Zhou S."/>
            <person name="Gentzbittel L."/>
            <person name="Childs K.L."/>
            <person name="Yandell M."/>
            <person name="Gundlach H."/>
            <person name="Mayer K.F."/>
            <person name="Schwartz D.C."/>
            <person name="Town C.D."/>
        </authorList>
    </citation>
    <scope>GENOME REANNOTATION</scope>
    <source>
        <strain evidence="2 3">cv. Jemalong A17</strain>
    </source>
</reference>
<dbReference type="EnsemblPlants" id="AES86818">
    <property type="protein sequence ID" value="AES86818"/>
    <property type="gene ID" value="MTR_4g015140"/>
</dbReference>
<reference evidence="1 3" key="1">
    <citation type="journal article" date="2011" name="Nature">
        <title>The Medicago genome provides insight into the evolution of rhizobial symbioses.</title>
        <authorList>
            <person name="Young N.D."/>
            <person name="Debelle F."/>
            <person name="Oldroyd G.E."/>
            <person name="Geurts R."/>
            <person name="Cannon S.B."/>
            <person name="Udvardi M.K."/>
            <person name="Benedito V.A."/>
            <person name="Mayer K.F."/>
            <person name="Gouzy J."/>
            <person name="Schoof H."/>
            <person name="Van de Peer Y."/>
            <person name="Proost S."/>
            <person name="Cook D.R."/>
            <person name="Meyers B.C."/>
            <person name="Spannagl M."/>
            <person name="Cheung F."/>
            <person name="De Mita S."/>
            <person name="Krishnakumar V."/>
            <person name="Gundlach H."/>
            <person name="Zhou S."/>
            <person name="Mudge J."/>
            <person name="Bharti A.K."/>
            <person name="Murray J.D."/>
            <person name="Naoumkina M.A."/>
            <person name="Rosen B."/>
            <person name="Silverstein K.A."/>
            <person name="Tang H."/>
            <person name="Rombauts S."/>
            <person name="Zhao P.X."/>
            <person name="Zhou P."/>
            <person name="Barbe V."/>
            <person name="Bardou P."/>
            <person name="Bechner M."/>
            <person name="Bellec A."/>
            <person name="Berger A."/>
            <person name="Berges H."/>
            <person name="Bidwell S."/>
            <person name="Bisseling T."/>
            <person name="Choisne N."/>
            <person name="Couloux A."/>
            <person name="Denny R."/>
            <person name="Deshpande S."/>
            <person name="Dai X."/>
            <person name="Doyle J.J."/>
            <person name="Dudez A.M."/>
            <person name="Farmer A.D."/>
            <person name="Fouteau S."/>
            <person name="Franken C."/>
            <person name="Gibelin C."/>
            <person name="Gish J."/>
            <person name="Goldstein S."/>
            <person name="Gonzalez A.J."/>
            <person name="Green P.J."/>
            <person name="Hallab A."/>
            <person name="Hartog M."/>
            <person name="Hua A."/>
            <person name="Humphray S.J."/>
            <person name="Jeong D.H."/>
            <person name="Jing Y."/>
            <person name="Jocker A."/>
            <person name="Kenton S.M."/>
            <person name="Kim D.J."/>
            <person name="Klee K."/>
            <person name="Lai H."/>
            <person name="Lang C."/>
            <person name="Lin S."/>
            <person name="Macmil S.L."/>
            <person name="Magdelenat G."/>
            <person name="Matthews L."/>
            <person name="McCorrison J."/>
            <person name="Monaghan E.L."/>
            <person name="Mun J.H."/>
            <person name="Najar F.Z."/>
            <person name="Nicholson C."/>
            <person name="Noirot C."/>
            <person name="O'Bleness M."/>
            <person name="Paule C.R."/>
            <person name="Poulain J."/>
            <person name="Prion F."/>
            <person name="Qin B."/>
            <person name="Qu C."/>
            <person name="Retzel E.F."/>
            <person name="Riddle C."/>
            <person name="Sallet E."/>
            <person name="Samain S."/>
            <person name="Samson N."/>
            <person name="Sanders I."/>
            <person name="Saurat O."/>
            <person name="Scarpelli C."/>
            <person name="Schiex T."/>
            <person name="Segurens B."/>
            <person name="Severin A.J."/>
            <person name="Sherrier D.J."/>
            <person name="Shi R."/>
            <person name="Sims S."/>
            <person name="Singer S.R."/>
            <person name="Sinharoy S."/>
            <person name="Sterck L."/>
            <person name="Viollet A."/>
            <person name="Wang B.B."/>
            <person name="Wang K."/>
            <person name="Wang M."/>
            <person name="Wang X."/>
            <person name="Warfsmann J."/>
            <person name="Weissenbach J."/>
            <person name="White D.D."/>
            <person name="White J.D."/>
            <person name="Wiley G.B."/>
            <person name="Wincker P."/>
            <person name="Xing Y."/>
            <person name="Yang L."/>
            <person name="Yao Z."/>
            <person name="Ying F."/>
            <person name="Zhai J."/>
            <person name="Zhou L."/>
            <person name="Zuber A."/>
            <person name="Denarie J."/>
            <person name="Dixon R.A."/>
            <person name="May G.D."/>
            <person name="Schwartz D.C."/>
            <person name="Rogers J."/>
            <person name="Quetier F."/>
            <person name="Town C.D."/>
            <person name="Roe B.A."/>
        </authorList>
    </citation>
    <scope>NUCLEOTIDE SEQUENCE [LARGE SCALE GENOMIC DNA]</scope>
    <source>
        <strain evidence="1">A17</strain>
        <strain evidence="2 3">cv. Jemalong A17</strain>
    </source>
</reference>
<evidence type="ECO:0000313" key="2">
    <source>
        <dbReference type="EnsemblPlants" id="AES86818"/>
    </source>
</evidence>
<dbReference type="HOGENOM" id="CLU_1809075_0_0_1"/>
<dbReference type="AlphaFoldDB" id="G7JMZ2"/>
<name>G7JMZ2_MEDTR</name>
<dbReference type="Proteomes" id="UP000002051">
    <property type="component" value="Chromosome 4"/>
</dbReference>
<proteinExistence type="predicted"/>
<accession>G7JMZ2</accession>
<dbReference type="EMBL" id="CM001220">
    <property type="protein sequence ID" value="AES86818.1"/>
    <property type="molecule type" value="Genomic_DNA"/>
</dbReference>
<sequence length="143" mass="16368">MELVIDKIGKIDHVEVEKGLSMESARVLVHTKLMPFIEDRFFMSTVKHFRVVLAINLQTGNRKKAPAKNKSKVHRDLQNKIDAHEDIGKSFGVFSLHDDEDVLQGTVKLRRSIYRTTGAWETVRIEARTTAQARETSHSYPKP</sequence>